<dbReference type="InterPro" id="IPR051551">
    <property type="entry name" value="Autotransporter_adhesion"/>
</dbReference>
<reference evidence="2 3" key="1">
    <citation type="submission" date="2014-03" db="EMBL/GenBank/DDBJ databases">
        <title>Genome sequence of Bordetella bronchiseptica.</title>
        <authorList>
            <person name="Harvill E."/>
            <person name="Goodfield L.L."/>
            <person name="Ivanov Y.V."/>
            <person name="Meyer J.A."/>
            <person name="Muse S.J."/>
            <person name="Jacobs N."/>
            <person name="Bendor L."/>
            <person name="Smallridge W.E."/>
            <person name="Brinkac L.M."/>
            <person name="Sanka R."/>
            <person name="Kim M."/>
            <person name="Losada L."/>
        </authorList>
    </citation>
    <scope>NUCLEOTIDE SEQUENCE [LARGE SCALE GENOMIC DNA]</scope>
    <source>
        <strain evidence="2 3">00-P-2796</strain>
    </source>
</reference>
<dbReference type="InterPro" id="IPR005546">
    <property type="entry name" value="Autotransporte_beta"/>
</dbReference>
<dbReference type="PROSITE" id="PS51208">
    <property type="entry name" value="AUTOTRANSPORTER"/>
    <property type="match status" value="1"/>
</dbReference>
<gene>
    <name evidence="2" type="primary">phg</name>
    <name evidence="2" type="ORF">L490_2030</name>
</gene>
<dbReference type="NCBIfam" id="TIGR01414">
    <property type="entry name" value="autotrans_barl"/>
    <property type="match status" value="1"/>
</dbReference>
<dbReference type="Pfam" id="PF03797">
    <property type="entry name" value="Autotransporter"/>
    <property type="match status" value="1"/>
</dbReference>
<dbReference type="PRINTS" id="PR01484">
    <property type="entry name" value="PRTACTNFAMLY"/>
</dbReference>
<dbReference type="InterPro" id="IPR006315">
    <property type="entry name" value="OM_autotransptr_brl_dom"/>
</dbReference>
<evidence type="ECO:0000313" key="3">
    <source>
        <dbReference type="Proteomes" id="UP000025756"/>
    </source>
</evidence>
<keyword evidence="3" id="KW-1185">Reference proteome</keyword>
<dbReference type="SMART" id="SM00869">
    <property type="entry name" value="Autotransporter"/>
    <property type="match status" value="1"/>
</dbReference>
<dbReference type="PANTHER" id="PTHR35037">
    <property type="entry name" value="C-TERMINAL REGION OF AIDA-LIKE PROTEIN"/>
    <property type="match status" value="1"/>
</dbReference>
<proteinExistence type="predicted"/>
<protein>
    <submittedName>
        <fullName evidence="2">Autotransporter Phg</fullName>
    </submittedName>
</protein>
<name>A0ABR4RCN9_BORBO</name>
<dbReference type="InterPro" id="IPR036709">
    <property type="entry name" value="Autotransporte_beta_dom_sf"/>
</dbReference>
<comment type="caution">
    <text evidence="2">The sequence shown here is derived from an EMBL/GenBank/DDBJ whole genome shotgun (WGS) entry which is preliminary data.</text>
</comment>
<evidence type="ECO:0000259" key="1">
    <source>
        <dbReference type="PROSITE" id="PS51208"/>
    </source>
</evidence>
<organism evidence="2 3">
    <name type="scientific">Bordetella bronchiseptica 00-P-2796</name>
    <dbReference type="NCBI Taxonomy" id="1331199"/>
    <lineage>
        <taxon>Bacteria</taxon>
        <taxon>Pseudomonadati</taxon>
        <taxon>Pseudomonadota</taxon>
        <taxon>Betaproteobacteria</taxon>
        <taxon>Burkholderiales</taxon>
        <taxon>Alcaligenaceae</taxon>
        <taxon>Bordetella</taxon>
    </lineage>
</organism>
<dbReference type="InterPro" id="IPR003991">
    <property type="entry name" value="Pertactin_virulence_factor"/>
</dbReference>
<accession>A0ABR4RCN9</accession>
<dbReference type="Gene3D" id="2.40.128.130">
    <property type="entry name" value="Autotransporter beta-domain"/>
    <property type="match status" value="1"/>
</dbReference>
<feature type="domain" description="Autotransporter" evidence="1">
    <location>
        <begin position="197"/>
        <end position="449"/>
    </location>
</feature>
<evidence type="ECO:0000313" key="2">
    <source>
        <dbReference type="EMBL" id="KCV31918.1"/>
    </source>
</evidence>
<sequence>MPWFPSLWRLAYFLKFDFVFCIENISSFDKAAPAMKPTSILARLPRYLGACALAALAVAPLAPAQAQTPLPAGLGAAEVRQYLSGLPSNALRQQASWLAPALLRPYLSGLTDAQLRQYVQALTPGQITQGLAALTPAQRARLQREFERQARRQVQQAVRAEVAARSARAVAMGQSASMLLLDAEMGTLAQRQGDLRRGHDEGAFWARGSANRFKVDTPDTPAFDLRVEYLTLGADHGWRLDTGRLYLGAYAGVSRARMDDNDIMHGRIESRFLGTYLTYVDNGGFYVDAVSKLGRIDESVSFDLPLGLGDYDDDISHTTYTGSVEAGYHFKLPQRWFVEPQAQVIYSRSSQTSVQGRAGVRAGRDFTLAGGATLRPYVSASYLHEFSHDDSVDFGGKSYDAELPGSRWQLGAGAALDVGAHRAYADLRYGHGANISQDLSLNIGYAYRF</sequence>
<dbReference type="EMBL" id="JGWH01000151">
    <property type="protein sequence ID" value="KCV31918.1"/>
    <property type="molecule type" value="Genomic_DNA"/>
</dbReference>
<dbReference type="PANTHER" id="PTHR35037:SF7">
    <property type="entry name" value="AUTOTRANSPORTER"/>
    <property type="match status" value="1"/>
</dbReference>
<dbReference type="Proteomes" id="UP000025756">
    <property type="component" value="Unassembled WGS sequence"/>
</dbReference>
<dbReference type="SUPFAM" id="SSF103515">
    <property type="entry name" value="Autotransporter"/>
    <property type="match status" value="1"/>
</dbReference>